<dbReference type="InterPro" id="IPR038765">
    <property type="entry name" value="Papain-like_cys_pep_sf"/>
</dbReference>
<dbReference type="Gene3D" id="3.90.70.10">
    <property type="entry name" value="Cysteine proteinases"/>
    <property type="match status" value="1"/>
</dbReference>
<keyword evidence="4" id="KW-0645">Protease</keyword>
<evidence type="ECO:0000259" key="8">
    <source>
        <dbReference type="PROSITE" id="PS50235"/>
    </source>
</evidence>
<dbReference type="GO" id="GO:0005829">
    <property type="term" value="C:cytosol"/>
    <property type="evidence" value="ECO:0007669"/>
    <property type="project" value="TreeGrafter"/>
</dbReference>
<dbReference type="SUPFAM" id="SSF54001">
    <property type="entry name" value="Cysteine proteinases"/>
    <property type="match status" value="1"/>
</dbReference>
<name>A0AAN8V3D8_9MAGN</name>
<dbReference type="InterPro" id="IPR050164">
    <property type="entry name" value="Peptidase_C19"/>
</dbReference>
<dbReference type="PANTHER" id="PTHR24006:SF888">
    <property type="entry name" value="UBIQUITIN CARBOXYL-TERMINAL HYDROLASE 30"/>
    <property type="match status" value="1"/>
</dbReference>
<evidence type="ECO:0000313" key="10">
    <source>
        <dbReference type="Proteomes" id="UP001370490"/>
    </source>
</evidence>
<evidence type="ECO:0000256" key="5">
    <source>
        <dbReference type="ARBA" id="ARBA00022786"/>
    </source>
</evidence>
<evidence type="ECO:0000256" key="4">
    <source>
        <dbReference type="ARBA" id="ARBA00022670"/>
    </source>
</evidence>
<protein>
    <recommendedName>
        <fullName evidence="3">ubiquitinyl hydrolase 1</fullName>
        <ecNumber evidence="3">3.4.19.12</ecNumber>
    </recommendedName>
</protein>
<sequence length="589" mass="65831">MRIEGQLSLNSIIHKLKHGYSILFPVKWGSVSGSHIQVVSLLGIAGLILALRDSKFKSFTSIQWFSRPLEKFWVVPGLRNLGNNCFLNVILQALASCMEFGCFLEKVILESRSSLSEDCAESMPLSFALDALLRELSIVRDGGVVLDPQNVMVALNLFIPEFNLANQQDAEEAFLLLLSCLRDEFSESNGPSRSSVADILGLGYCRIYDSKKDELSEQKRWRHHYFGPFDGIICSVLTCRSCSSQISLDFEFFHSLHLSPVTDGGASIMAGCTLEDCLKRFVVAERVENYHCSNCWHLAAIKYLSTLGRSETDVGKLMSCTQQDNCDCKHIAGVEAIPWSNNFSHTVKQLSIARCPKVLCIHLQRAWMNYIGEPVKLQGHIDFPLCLDLHPYMKNGVGVKNSKDPWLGKHVKQQLRQRILHNNYSVQLDSGLVNCTKIPGKDSSSGLVDADEVGSASISLQVPEEVCSFPIGKGYSESKVAETRRNLEHKMSANHTMAPVPVKSHTYRLVSVVEHFGGPVGAITPCTEEIQINKSILFLRAGSVCQIRKCSVFRKMMFLLWRRVCYSMRELSKVNRFCLLHLPCNTASA</sequence>
<dbReference type="GO" id="GO:0005634">
    <property type="term" value="C:nucleus"/>
    <property type="evidence" value="ECO:0007669"/>
    <property type="project" value="TreeGrafter"/>
</dbReference>
<comment type="caution">
    <text evidence="9">The sequence shown here is derived from an EMBL/GenBank/DDBJ whole genome shotgun (WGS) entry which is preliminary data.</text>
</comment>
<keyword evidence="7" id="KW-0788">Thiol protease</keyword>
<dbReference type="PANTHER" id="PTHR24006">
    <property type="entry name" value="UBIQUITIN CARBOXYL-TERMINAL HYDROLASE"/>
    <property type="match status" value="1"/>
</dbReference>
<gene>
    <name evidence="9" type="ORF">RJ641_011200</name>
</gene>
<evidence type="ECO:0000256" key="3">
    <source>
        <dbReference type="ARBA" id="ARBA00012759"/>
    </source>
</evidence>
<dbReference type="GO" id="GO:0016579">
    <property type="term" value="P:protein deubiquitination"/>
    <property type="evidence" value="ECO:0007669"/>
    <property type="project" value="InterPro"/>
</dbReference>
<dbReference type="GO" id="GO:0004843">
    <property type="term" value="F:cysteine-type deubiquitinase activity"/>
    <property type="evidence" value="ECO:0007669"/>
    <property type="project" value="UniProtKB-EC"/>
</dbReference>
<dbReference type="PROSITE" id="PS00972">
    <property type="entry name" value="USP_1"/>
    <property type="match status" value="1"/>
</dbReference>
<dbReference type="InterPro" id="IPR001394">
    <property type="entry name" value="Peptidase_C19_UCH"/>
</dbReference>
<dbReference type="EC" id="3.4.19.12" evidence="3"/>
<evidence type="ECO:0000256" key="2">
    <source>
        <dbReference type="ARBA" id="ARBA00009085"/>
    </source>
</evidence>
<dbReference type="EMBL" id="JBAMMX010000018">
    <property type="protein sequence ID" value="KAK6922896.1"/>
    <property type="molecule type" value="Genomic_DNA"/>
</dbReference>
<keyword evidence="6 9" id="KW-0378">Hydrolase</keyword>
<organism evidence="9 10">
    <name type="scientific">Dillenia turbinata</name>
    <dbReference type="NCBI Taxonomy" id="194707"/>
    <lineage>
        <taxon>Eukaryota</taxon>
        <taxon>Viridiplantae</taxon>
        <taxon>Streptophyta</taxon>
        <taxon>Embryophyta</taxon>
        <taxon>Tracheophyta</taxon>
        <taxon>Spermatophyta</taxon>
        <taxon>Magnoliopsida</taxon>
        <taxon>eudicotyledons</taxon>
        <taxon>Gunneridae</taxon>
        <taxon>Pentapetalae</taxon>
        <taxon>Dilleniales</taxon>
        <taxon>Dilleniaceae</taxon>
        <taxon>Dillenia</taxon>
    </lineage>
</organism>
<dbReference type="InterPro" id="IPR028889">
    <property type="entry name" value="USP"/>
</dbReference>
<evidence type="ECO:0000256" key="6">
    <source>
        <dbReference type="ARBA" id="ARBA00022801"/>
    </source>
</evidence>
<keyword evidence="10" id="KW-1185">Reference proteome</keyword>
<dbReference type="Proteomes" id="UP001370490">
    <property type="component" value="Unassembled WGS sequence"/>
</dbReference>
<evidence type="ECO:0000256" key="1">
    <source>
        <dbReference type="ARBA" id="ARBA00000707"/>
    </source>
</evidence>
<comment type="catalytic activity">
    <reaction evidence="1">
        <text>Thiol-dependent hydrolysis of ester, thioester, amide, peptide and isopeptide bonds formed by the C-terminal Gly of ubiquitin (a 76-residue protein attached to proteins as an intracellular targeting signal).</text>
        <dbReference type="EC" id="3.4.19.12"/>
    </reaction>
</comment>
<dbReference type="AlphaFoldDB" id="A0AAN8V3D8"/>
<dbReference type="GO" id="GO:0006508">
    <property type="term" value="P:proteolysis"/>
    <property type="evidence" value="ECO:0007669"/>
    <property type="project" value="UniProtKB-KW"/>
</dbReference>
<keyword evidence="5" id="KW-0833">Ubl conjugation pathway</keyword>
<dbReference type="PROSITE" id="PS50235">
    <property type="entry name" value="USP_3"/>
    <property type="match status" value="1"/>
</dbReference>
<comment type="similarity">
    <text evidence="2">Belongs to the peptidase C19 family.</text>
</comment>
<evidence type="ECO:0000256" key="7">
    <source>
        <dbReference type="ARBA" id="ARBA00022807"/>
    </source>
</evidence>
<reference evidence="9 10" key="1">
    <citation type="submission" date="2023-12" db="EMBL/GenBank/DDBJ databases">
        <title>A high-quality genome assembly for Dillenia turbinata (Dilleniales).</title>
        <authorList>
            <person name="Chanderbali A."/>
        </authorList>
    </citation>
    <scope>NUCLEOTIDE SEQUENCE [LARGE SCALE GENOMIC DNA]</scope>
    <source>
        <strain evidence="9">LSX21</strain>
        <tissue evidence="9">Leaf</tissue>
    </source>
</reference>
<dbReference type="InterPro" id="IPR018200">
    <property type="entry name" value="USP_CS"/>
</dbReference>
<evidence type="ECO:0000313" key="9">
    <source>
        <dbReference type="EMBL" id="KAK6922896.1"/>
    </source>
</evidence>
<proteinExistence type="inferred from homology"/>
<dbReference type="Pfam" id="PF00443">
    <property type="entry name" value="UCH"/>
    <property type="match status" value="1"/>
</dbReference>
<feature type="domain" description="USP" evidence="8">
    <location>
        <begin position="76"/>
        <end position="564"/>
    </location>
</feature>
<accession>A0AAN8V3D8</accession>